<comment type="caution">
    <text evidence="2">The sequence shown here is derived from an EMBL/GenBank/DDBJ whole genome shotgun (WGS) entry which is preliminary data.</text>
</comment>
<dbReference type="InterPro" id="IPR029016">
    <property type="entry name" value="GAF-like_dom_sf"/>
</dbReference>
<organism evidence="2">
    <name type="scientific">bioreactor metagenome</name>
    <dbReference type="NCBI Taxonomy" id="1076179"/>
    <lineage>
        <taxon>unclassified sequences</taxon>
        <taxon>metagenomes</taxon>
        <taxon>ecological metagenomes</taxon>
    </lineage>
</organism>
<gene>
    <name evidence="2" type="primary">kdgR_45</name>
    <name evidence="2" type="ORF">SDC9_212352</name>
</gene>
<dbReference type="Gene3D" id="3.30.450.40">
    <property type="match status" value="1"/>
</dbReference>
<dbReference type="EMBL" id="VSSQ01145660">
    <property type="protein sequence ID" value="MPN64576.1"/>
    <property type="molecule type" value="Genomic_DNA"/>
</dbReference>
<name>A0A645JMG2_9ZZZZ</name>
<dbReference type="GO" id="GO:0003700">
    <property type="term" value="F:DNA-binding transcription factor activity"/>
    <property type="evidence" value="ECO:0007669"/>
    <property type="project" value="TreeGrafter"/>
</dbReference>
<dbReference type="PROSITE" id="PS51078">
    <property type="entry name" value="ICLR_ED"/>
    <property type="match status" value="1"/>
</dbReference>
<dbReference type="InterPro" id="IPR014757">
    <property type="entry name" value="Tscrpt_reg_IclR_C"/>
</dbReference>
<dbReference type="Pfam" id="PF01614">
    <property type="entry name" value="IclR_C"/>
    <property type="match status" value="1"/>
</dbReference>
<evidence type="ECO:0000313" key="2">
    <source>
        <dbReference type="EMBL" id="MPN64576.1"/>
    </source>
</evidence>
<accession>A0A645JMG2</accession>
<dbReference type="GO" id="GO:0003677">
    <property type="term" value="F:DNA binding"/>
    <property type="evidence" value="ECO:0007669"/>
    <property type="project" value="TreeGrafter"/>
</dbReference>
<dbReference type="PANTHER" id="PTHR30136:SF24">
    <property type="entry name" value="HTH-TYPE TRANSCRIPTIONAL REPRESSOR ALLR"/>
    <property type="match status" value="1"/>
</dbReference>
<reference evidence="2" key="1">
    <citation type="submission" date="2019-08" db="EMBL/GenBank/DDBJ databases">
        <authorList>
            <person name="Kucharzyk K."/>
            <person name="Murdoch R.W."/>
            <person name="Higgins S."/>
            <person name="Loffler F."/>
        </authorList>
    </citation>
    <scope>NUCLEOTIDE SEQUENCE</scope>
</reference>
<dbReference type="AlphaFoldDB" id="A0A645JMG2"/>
<evidence type="ECO:0000259" key="1">
    <source>
        <dbReference type="PROSITE" id="PS51078"/>
    </source>
</evidence>
<proteinExistence type="predicted"/>
<dbReference type="SUPFAM" id="SSF55781">
    <property type="entry name" value="GAF domain-like"/>
    <property type="match status" value="1"/>
</dbReference>
<dbReference type="InterPro" id="IPR050707">
    <property type="entry name" value="HTH_MetabolicPath_Reg"/>
</dbReference>
<sequence>MLHVRSCGYAIDNEEIETGLRCVAAPIFNHMNQPVAAISVSAPTARLPMENIEAVAKDVQSCARQISQRLGYK</sequence>
<dbReference type="PANTHER" id="PTHR30136">
    <property type="entry name" value="HELIX-TURN-HELIX TRANSCRIPTIONAL REGULATOR, ICLR FAMILY"/>
    <property type="match status" value="1"/>
</dbReference>
<protein>
    <submittedName>
        <fullName evidence="2">Transcriptional regulator KdgR</fullName>
    </submittedName>
</protein>
<dbReference type="GO" id="GO:0045892">
    <property type="term" value="P:negative regulation of DNA-templated transcription"/>
    <property type="evidence" value="ECO:0007669"/>
    <property type="project" value="TreeGrafter"/>
</dbReference>
<feature type="domain" description="IclR-ED" evidence="1">
    <location>
        <begin position="1"/>
        <end position="72"/>
    </location>
</feature>